<comment type="similarity">
    <text evidence="3 13">Belongs to the peptidase A1 family.</text>
</comment>
<comment type="caution">
    <text evidence="17">The sequence shown here is derived from an EMBL/GenBank/DDBJ whole genome shotgun (WGS) entry which is preliminary data.</text>
</comment>
<evidence type="ECO:0000256" key="13">
    <source>
        <dbReference type="RuleBase" id="RU000454"/>
    </source>
</evidence>
<dbReference type="PROSITE" id="PS00141">
    <property type="entry name" value="ASP_PROTEASE"/>
    <property type="match status" value="1"/>
</dbReference>
<dbReference type="OMA" id="TSGETWI"/>
<accession>A0A8H6C451</accession>
<feature type="signal peptide" evidence="15">
    <location>
        <begin position="1"/>
        <end position="25"/>
    </location>
</feature>
<name>A0A8H6C451_CANAX</name>
<evidence type="ECO:0000256" key="14">
    <source>
        <dbReference type="SAM" id="MobiDB-lite"/>
    </source>
</evidence>
<dbReference type="InterPro" id="IPR001461">
    <property type="entry name" value="Aspartic_peptidase_A1"/>
</dbReference>
<feature type="active site" evidence="12">
    <location>
        <position position="107"/>
    </location>
</feature>
<dbReference type="FunFam" id="2.40.70.10:FF:000023">
    <property type="entry name" value="Aspartic protease"/>
    <property type="match status" value="1"/>
</dbReference>
<dbReference type="EMBL" id="JABWAD010000007">
    <property type="protein sequence ID" value="KAF6072470.1"/>
    <property type="molecule type" value="Genomic_DNA"/>
</dbReference>
<keyword evidence="9 13" id="KW-0378">Hydrolase</keyword>
<evidence type="ECO:0000256" key="8">
    <source>
        <dbReference type="ARBA" id="ARBA00022750"/>
    </source>
</evidence>
<dbReference type="Proteomes" id="UP000536275">
    <property type="component" value="Unassembled WGS sequence"/>
</dbReference>
<dbReference type="PANTHER" id="PTHR47966:SF65">
    <property type="entry name" value="ASPARTIC-TYPE ENDOPEPTIDASE"/>
    <property type="match status" value="1"/>
</dbReference>
<dbReference type="PROSITE" id="PS51767">
    <property type="entry name" value="PEPTIDASE_A1"/>
    <property type="match status" value="1"/>
</dbReference>
<keyword evidence="5" id="KW-0964">Secreted</keyword>
<evidence type="ECO:0000256" key="3">
    <source>
        <dbReference type="ARBA" id="ARBA00007447"/>
    </source>
</evidence>
<dbReference type="Gene3D" id="2.40.70.10">
    <property type="entry name" value="Acid Proteases"/>
    <property type="match status" value="2"/>
</dbReference>
<sequence length="405" mass="43037">MVSIITFTKNVLVTLAFALLAQGLAIPEDIDKRAEKVVSLDFTVTRKPFNATAHGQHHQSQQQQQQQQQQPAQKRGTVQTSLINEGPSYAATITVGSNKQQQTVIVDTGSSDLWVVDSAAVCQVTYPGQSPTFCKQDGTYKPSSSTTSQNLGKAFSIRYEDGSSSQGTVYKDTVGLGGASITNQQFADVTTTSVDQGILGIGFTGDESSPTYDNVPVTLKKQGIINKNAYSLYLNSASASSGTIIFGGVDNAKYTGSLTALPITSSNELRVQLSTINIAGTTVSASTTPVLDSGTTLTYFSQTIADKLAAAVGAKWNSYYQLYTSSCNLAGNIVFNFAKGVTISVPLSEFVLQDGNSCYFGVSRDSATILGDNFLRRAYAVYDLDGNTISLAQVKYTTSSSISTL</sequence>
<evidence type="ECO:0000256" key="1">
    <source>
        <dbReference type="ARBA" id="ARBA00001675"/>
    </source>
</evidence>
<reference evidence="17 18" key="1">
    <citation type="submission" date="2020-03" db="EMBL/GenBank/DDBJ databases">
        <title>FDA dAtabase for Regulatory Grade micrObial Sequences (FDA-ARGOS): Supporting development and validation of Infectious Disease Dx tests.</title>
        <authorList>
            <person name="Campos J."/>
            <person name="Goldberg B."/>
            <person name="Tallon L."/>
            <person name="Sadzewicz L."/>
            <person name="Vavikolanu K."/>
            <person name="Mehta A."/>
            <person name="Aluvathingal J."/>
            <person name="Nadendla S."/>
            <person name="Nandy P."/>
            <person name="Geyer C."/>
            <person name="Yan Y."/>
            <person name="Sichtig H."/>
        </authorList>
    </citation>
    <scope>NUCLEOTIDE SEQUENCE [LARGE SCALE GENOMIC DNA]</scope>
    <source>
        <strain evidence="17 18">FDAARGOS_656</strain>
    </source>
</reference>
<dbReference type="CDD" id="cd05474">
    <property type="entry name" value="SAP_like"/>
    <property type="match status" value="1"/>
</dbReference>
<evidence type="ECO:0000256" key="11">
    <source>
        <dbReference type="ARBA" id="ARBA00023157"/>
    </source>
</evidence>
<dbReference type="InterPro" id="IPR033121">
    <property type="entry name" value="PEPTIDASE_A1"/>
</dbReference>
<organism evidence="17 18">
    <name type="scientific">Candida albicans</name>
    <name type="common">Yeast</name>
    <dbReference type="NCBI Taxonomy" id="5476"/>
    <lineage>
        <taxon>Eukaryota</taxon>
        <taxon>Fungi</taxon>
        <taxon>Dikarya</taxon>
        <taxon>Ascomycota</taxon>
        <taxon>Saccharomycotina</taxon>
        <taxon>Pichiomycetes</taxon>
        <taxon>Debaryomycetaceae</taxon>
        <taxon>Candida/Lodderomyces clade</taxon>
        <taxon>Candida</taxon>
    </lineage>
</organism>
<evidence type="ECO:0000259" key="16">
    <source>
        <dbReference type="PROSITE" id="PS51767"/>
    </source>
</evidence>
<dbReference type="InterPro" id="IPR033876">
    <property type="entry name" value="SAP-like"/>
</dbReference>
<keyword evidence="11" id="KW-1015">Disulfide bond</keyword>
<dbReference type="GO" id="GO:0004190">
    <property type="term" value="F:aspartic-type endopeptidase activity"/>
    <property type="evidence" value="ECO:0007669"/>
    <property type="project" value="UniProtKB-KW"/>
</dbReference>
<feature type="compositionally biased region" description="Low complexity" evidence="14">
    <location>
        <begin position="58"/>
        <end position="70"/>
    </location>
</feature>
<evidence type="ECO:0000256" key="7">
    <source>
        <dbReference type="ARBA" id="ARBA00022729"/>
    </source>
</evidence>
<comment type="catalytic activity">
    <reaction evidence="1">
        <text>Preferential cleavage at the carboxyl of hydrophobic amino acids, but fails to cleave 15-Leu-|-Tyr-16, 16-Tyr-|-Leu-17 and 24-Phe-|-Phe-25 of insulin B chain. Activates trypsinogen, and degrades keratin.</text>
        <dbReference type="EC" id="3.4.23.24"/>
    </reaction>
</comment>
<evidence type="ECO:0000256" key="15">
    <source>
        <dbReference type="SAM" id="SignalP"/>
    </source>
</evidence>
<keyword evidence="8 13" id="KW-0064">Aspartyl protease</keyword>
<keyword evidence="7 15" id="KW-0732">Signal</keyword>
<dbReference type="GO" id="GO:0005576">
    <property type="term" value="C:extracellular region"/>
    <property type="evidence" value="ECO:0007669"/>
    <property type="project" value="UniProtKB-SubCell"/>
</dbReference>
<evidence type="ECO:0000256" key="12">
    <source>
        <dbReference type="PIRSR" id="PIRSR601461-1"/>
    </source>
</evidence>
<feature type="chain" id="PRO_5034082827" description="candidapepsin" evidence="15">
    <location>
        <begin position="26"/>
        <end position="405"/>
    </location>
</feature>
<dbReference type="GO" id="GO:0006508">
    <property type="term" value="P:proteolysis"/>
    <property type="evidence" value="ECO:0007669"/>
    <property type="project" value="UniProtKB-KW"/>
</dbReference>
<dbReference type="SMR" id="A0A8H6C451"/>
<evidence type="ECO:0000313" key="18">
    <source>
        <dbReference type="Proteomes" id="UP000536275"/>
    </source>
</evidence>
<evidence type="ECO:0000313" key="17">
    <source>
        <dbReference type="EMBL" id="KAF6072470.1"/>
    </source>
</evidence>
<comment type="subcellular location">
    <subcellularLocation>
        <location evidence="2">Secreted</location>
    </subcellularLocation>
</comment>
<evidence type="ECO:0000256" key="6">
    <source>
        <dbReference type="ARBA" id="ARBA00022670"/>
    </source>
</evidence>
<dbReference type="AlphaFoldDB" id="A0A8H6C451"/>
<dbReference type="InterPro" id="IPR001969">
    <property type="entry name" value="Aspartic_peptidase_AS"/>
</dbReference>
<keyword evidence="10" id="KW-0865">Zymogen</keyword>
<dbReference type="FunFam" id="2.40.70.10:FF:000011">
    <property type="entry name" value="Aspartic protease"/>
    <property type="match status" value="1"/>
</dbReference>
<proteinExistence type="inferred from homology"/>
<keyword evidence="6 13" id="KW-0645">Protease</keyword>
<evidence type="ECO:0000256" key="9">
    <source>
        <dbReference type="ARBA" id="ARBA00022801"/>
    </source>
</evidence>
<dbReference type="PANTHER" id="PTHR47966">
    <property type="entry name" value="BETA-SITE APP-CLEAVING ENZYME, ISOFORM A-RELATED"/>
    <property type="match status" value="1"/>
</dbReference>
<dbReference type="SUPFAM" id="SSF50630">
    <property type="entry name" value="Acid proteases"/>
    <property type="match status" value="1"/>
</dbReference>
<evidence type="ECO:0000256" key="10">
    <source>
        <dbReference type="ARBA" id="ARBA00023145"/>
    </source>
</evidence>
<protein>
    <recommendedName>
        <fullName evidence="4">candidapepsin</fullName>
        <ecNumber evidence="4">3.4.23.24</ecNumber>
    </recommendedName>
</protein>
<feature type="domain" description="Peptidase A1" evidence="16">
    <location>
        <begin position="89"/>
        <end position="392"/>
    </location>
</feature>
<feature type="active site" evidence="12">
    <location>
        <position position="292"/>
    </location>
</feature>
<dbReference type="EC" id="3.4.23.24" evidence="4"/>
<dbReference type="InterPro" id="IPR021109">
    <property type="entry name" value="Peptidase_aspartic_dom_sf"/>
</dbReference>
<gene>
    <name evidence="17" type="primary">SAP8</name>
    <name evidence="17" type="ORF">FOB64_000507</name>
</gene>
<dbReference type="Pfam" id="PF00026">
    <property type="entry name" value="Asp"/>
    <property type="match status" value="1"/>
</dbReference>
<feature type="region of interest" description="Disordered" evidence="14">
    <location>
        <begin position="52"/>
        <end position="78"/>
    </location>
</feature>
<evidence type="ECO:0000256" key="5">
    <source>
        <dbReference type="ARBA" id="ARBA00022525"/>
    </source>
</evidence>
<evidence type="ECO:0000256" key="2">
    <source>
        <dbReference type="ARBA" id="ARBA00004613"/>
    </source>
</evidence>
<evidence type="ECO:0000256" key="4">
    <source>
        <dbReference type="ARBA" id="ARBA00013207"/>
    </source>
</evidence>
<dbReference type="PRINTS" id="PR00792">
    <property type="entry name" value="PEPSIN"/>
</dbReference>